<feature type="compositionally biased region" description="Low complexity" evidence="1">
    <location>
        <begin position="596"/>
        <end position="617"/>
    </location>
</feature>
<dbReference type="PANTHER" id="PTHR34587:SF2">
    <property type="entry name" value="G-PROTEIN COUPLED RECEPTORS FAMILY 1 PROFILE DOMAIN-CONTAINING PROTEIN"/>
    <property type="match status" value="1"/>
</dbReference>
<feature type="compositionally biased region" description="Low complexity" evidence="1">
    <location>
        <begin position="220"/>
        <end position="233"/>
    </location>
</feature>
<feature type="region of interest" description="Disordered" evidence="1">
    <location>
        <begin position="509"/>
        <end position="617"/>
    </location>
</feature>
<sequence length="617" mass="64951">MRVRSGIAAVALALLSIAMAKDAATIHSLRLDGVLVRRQSSRPGPVTNQPVSRPSNSQQSKPKVAPKPKPNPKTKANPNVNSRVPQQKNQPKGKIKPNAGGGKAGRPQGIPAQQLNNQRVGQQNSKFKGGGGSVPKQNKGGLPQPKLGDIRQNGNTLQKQQKQQEQKNNQNQQDRKAQQNQQSRQDQESRQDQQREQKKKKQQENQERQEQLKQEKQASRQRQQNSQEQQNQQEQEEQQDQQEQENQNEQNANNQQSGNDQQSQNNVETKKFKIGNVRAVFQVPINEIQTGKEGLEGEDAKPGQTTSEQSNINFFDACVGKNVMDGQQQKEDQTSCNTTPMGEVPAVSNMPTVSITSPQMCEDIQEGEAFKVVANYKNIALGSFTDPKSTFYDAPTRLTEQGEVIGHTHIACQLMSANSFNPENPPDAEKPDFFKGIDDPGETENGITTVEATVEAGELAQGAGCYRCCTMTGGANHQALGMPIAQRGTQDSCTFFSVGGANCGCSAQGGGQQGGGGQQEVKGGGGKGGGRQQEVKGGGGKGGGGKGGGGKGGGGKGGGGKGGGGKGGGGKGGGGKGGGGKGGGGKVQDGKGKGGKAPVQVGGKKVVKQIVKSGRQR</sequence>
<dbReference type="AlphaFoldDB" id="T5AGU6"/>
<dbReference type="eggNOG" id="ENOG502QU23">
    <property type="taxonomic scope" value="Eukaryota"/>
</dbReference>
<keyword evidence="2" id="KW-0732">Signal</keyword>
<evidence type="ECO:0000313" key="4">
    <source>
        <dbReference type="Proteomes" id="UP000019374"/>
    </source>
</evidence>
<feature type="compositionally biased region" description="Basic and acidic residues" evidence="1">
    <location>
        <begin position="185"/>
        <end position="218"/>
    </location>
</feature>
<evidence type="ECO:0000256" key="1">
    <source>
        <dbReference type="SAM" id="MobiDB-lite"/>
    </source>
</evidence>
<dbReference type="GO" id="GO:0005840">
    <property type="term" value="C:ribosome"/>
    <property type="evidence" value="ECO:0007669"/>
    <property type="project" value="UniProtKB-KW"/>
</dbReference>
<feature type="signal peptide" evidence="2">
    <location>
        <begin position="1"/>
        <end position="23"/>
    </location>
</feature>
<reference evidence="3 4" key="1">
    <citation type="journal article" date="2013" name="Chin. Sci. Bull.">
        <title>Genome survey uncovers the secrets of sex and lifestyle in caterpillar fungus.</title>
        <authorList>
            <person name="Hu X."/>
            <person name="Zhang Y."/>
            <person name="Xiao G."/>
            <person name="Zheng P."/>
            <person name="Xia Y."/>
            <person name="Zhang X."/>
            <person name="St Leger R.J."/>
            <person name="Liu X."/>
            <person name="Wang C."/>
        </authorList>
    </citation>
    <scope>NUCLEOTIDE SEQUENCE [LARGE SCALE GENOMIC DNA]</scope>
    <source>
        <strain evidence="4">Co18 / CGMCC 3.14243</strain>
        <tissue evidence="3">Fruit-body</tissue>
    </source>
</reference>
<accession>T5AGU6</accession>
<feature type="compositionally biased region" description="Acidic residues" evidence="1">
    <location>
        <begin position="234"/>
        <end position="243"/>
    </location>
</feature>
<protein>
    <submittedName>
        <fullName evidence="3">Ribosomal protein s17</fullName>
    </submittedName>
</protein>
<keyword evidence="3" id="KW-0687">Ribonucleoprotein</keyword>
<dbReference type="Proteomes" id="UP000019374">
    <property type="component" value="Unassembled WGS sequence"/>
</dbReference>
<keyword evidence="3" id="KW-0689">Ribosomal protein</keyword>
<gene>
    <name evidence="3" type="ORF">OCS_02462</name>
</gene>
<evidence type="ECO:0000313" key="3">
    <source>
        <dbReference type="EMBL" id="EQL01824.1"/>
    </source>
</evidence>
<feature type="chain" id="PRO_5004605898" evidence="2">
    <location>
        <begin position="24"/>
        <end position="617"/>
    </location>
</feature>
<dbReference type="PANTHER" id="PTHR34587">
    <property type="entry name" value="VWFA DOMAIN-CONTAINING PROTEIN"/>
    <property type="match status" value="1"/>
</dbReference>
<feature type="compositionally biased region" description="Low complexity" evidence="1">
    <location>
        <begin position="244"/>
        <end position="265"/>
    </location>
</feature>
<feature type="region of interest" description="Disordered" evidence="1">
    <location>
        <begin position="40"/>
        <end position="265"/>
    </location>
</feature>
<organism evidence="3 4">
    <name type="scientific">Ophiocordyceps sinensis (strain Co18 / CGMCC 3.14243)</name>
    <name type="common">Yarsagumba caterpillar fungus</name>
    <name type="synonym">Hirsutella sinensis</name>
    <dbReference type="NCBI Taxonomy" id="911162"/>
    <lineage>
        <taxon>Eukaryota</taxon>
        <taxon>Fungi</taxon>
        <taxon>Dikarya</taxon>
        <taxon>Ascomycota</taxon>
        <taxon>Pezizomycotina</taxon>
        <taxon>Sordariomycetes</taxon>
        <taxon>Hypocreomycetidae</taxon>
        <taxon>Hypocreales</taxon>
        <taxon>Ophiocordycipitaceae</taxon>
        <taxon>Ophiocordyceps</taxon>
    </lineage>
</organism>
<proteinExistence type="predicted"/>
<feature type="compositionally biased region" description="Low complexity" evidence="1">
    <location>
        <begin position="157"/>
        <end position="184"/>
    </location>
</feature>
<name>T5AGU6_OPHSC</name>
<feature type="compositionally biased region" description="Polar residues" evidence="1">
    <location>
        <begin position="46"/>
        <end position="60"/>
    </location>
</feature>
<dbReference type="HOGENOM" id="CLU_442854_0_0_1"/>
<evidence type="ECO:0000256" key="2">
    <source>
        <dbReference type="SAM" id="SignalP"/>
    </source>
</evidence>
<feature type="compositionally biased region" description="Polar residues" evidence="1">
    <location>
        <begin position="111"/>
        <end position="126"/>
    </location>
</feature>
<feature type="compositionally biased region" description="Gly residues" evidence="1">
    <location>
        <begin position="509"/>
        <end position="587"/>
    </location>
</feature>
<dbReference type="InterPro" id="IPR053216">
    <property type="entry name" value="Appressorial_penetr-assoc"/>
</dbReference>
<dbReference type="EMBL" id="KE652410">
    <property type="protein sequence ID" value="EQL01824.1"/>
    <property type="molecule type" value="Genomic_DNA"/>
</dbReference>